<comment type="caution">
    <text evidence="1">The sequence shown here is derived from an EMBL/GenBank/DDBJ whole genome shotgun (WGS) entry which is preliminary data.</text>
</comment>
<evidence type="ECO:0000313" key="2">
    <source>
        <dbReference type="Proteomes" id="UP001054837"/>
    </source>
</evidence>
<protein>
    <submittedName>
        <fullName evidence="1">Uncharacterized protein</fullName>
    </submittedName>
</protein>
<reference evidence="1 2" key="1">
    <citation type="submission" date="2021-06" db="EMBL/GenBank/DDBJ databases">
        <title>Caerostris darwini draft genome.</title>
        <authorList>
            <person name="Kono N."/>
            <person name="Arakawa K."/>
        </authorList>
    </citation>
    <scope>NUCLEOTIDE SEQUENCE [LARGE SCALE GENOMIC DNA]</scope>
</reference>
<evidence type="ECO:0000313" key="1">
    <source>
        <dbReference type="EMBL" id="GIX91220.1"/>
    </source>
</evidence>
<name>A0AAV4P5I1_9ARAC</name>
<gene>
    <name evidence="1" type="ORF">CDAR_179501</name>
</gene>
<dbReference type="EMBL" id="BPLQ01002307">
    <property type="protein sequence ID" value="GIX91220.1"/>
    <property type="molecule type" value="Genomic_DNA"/>
</dbReference>
<accession>A0AAV4P5I1</accession>
<organism evidence="1 2">
    <name type="scientific">Caerostris darwini</name>
    <dbReference type="NCBI Taxonomy" id="1538125"/>
    <lineage>
        <taxon>Eukaryota</taxon>
        <taxon>Metazoa</taxon>
        <taxon>Ecdysozoa</taxon>
        <taxon>Arthropoda</taxon>
        <taxon>Chelicerata</taxon>
        <taxon>Arachnida</taxon>
        <taxon>Araneae</taxon>
        <taxon>Araneomorphae</taxon>
        <taxon>Entelegynae</taxon>
        <taxon>Araneoidea</taxon>
        <taxon>Araneidae</taxon>
        <taxon>Caerostris</taxon>
    </lineage>
</organism>
<keyword evidence="2" id="KW-1185">Reference proteome</keyword>
<proteinExistence type="predicted"/>
<sequence>MEKGGYSCQMMMMIGDAQISSSPAFSKPNERVVCSHGISHTSKLRLGRLSTCSGCSINQRCGFFGYHQMAVEKKKKNGTKKLLCHTSPPGDTPLSLAR</sequence>
<dbReference type="Proteomes" id="UP001054837">
    <property type="component" value="Unassembled WGS sequence"/>
</dbReference>
<dbReference type="AlphaFoldDB" id="A0AAV4P5I1"/>